<dbReference type="InterPro" id="IPR032710">
    <property type="entry name" value="NTF2-like_dom_sf"/>
</dbReference>
<sequence length="327" mass="34679">MSNPPGPQRGEEPTGPTADAQEQTPPAEHDDPPGADEATSESAAETEIIDVAQADGGHEPATEVIASTPREPEPHDAEPEDAVLVPVEHDHEPATEVFASTPQPAEPQTDPQAGERRFTAPSGFDAGTTQKIDSPQEPATEVFATSAAQTGGEAAGQPKAATPQLIPPRGEQPRPPQPTKKRSWGWVAAVVLVIAALAAIAILGTLLLTRGSDGGVSQEEQVRATIQNYDAAMQKGDLATLRSITCGATRDSYVNYNDRTWADTHARVSAAKQYPVVASIDQVVVNGDHAEANVTTFMAFAPQTRSTRSFDLQFRDDQWKICQAPAN</sequence>
<dbReference type="Proteomes" id="UP001140293">
    <property type="component" value="Unassembled WGS sequence"/>
</dbReference>
<proteinExistence type="predicted"/>
<keyword evidence="2" id="KW-0812">Transmembrane</keyword>
<protein>
    <submittedName>
        <fullName evidence="3">DUF4878 domain-containing protein</fullName>
    </submittedName>
</protein>
<reference evidence="3" key="1">
    <citation type="submission" date="2020-07" db="EMBL/GenBank/DDBJ databases">
        <authorList>
            <person name="Pettersson B.M.F."/>
            <person name="Behra P.R.K."/>
            <person name="Ramesh M."/>
            <person name="Das S."/>
            <person name="Dasgupta S."/>
            <person name="Kirsebom L.A."/>
        </authorList>
    </citation>
    <scope>NUCLEOTIDE SEQUENCE</scope>
    <source>
        <strain evidence="3">DSM 44615</strain>
    </source>
</reference>
<accession>A0A9X2YF18</accession>
<keyword evidence="4" id="KW-1185">Reference proteome</keyword>
<keyword evidence="2" id="KW-1133">Transmembrane helix</keyword>
<evidence type="ECO:0000256" key="1">
    <source>
        <dbReference type="SAM" id="MobiDB-lite"/>
    </source>
</evidence>
<evidence type="ECO:0000313" key="3">
    <source>
        <dbReference type="EMBL" id="MCV7173453.1"/>
    </source>
</evidence>
<gene>
    <name evidence="3" type="ORF">H7I41_26370</name>
</gene>
<feature type="compositionally biased region" description="Low complexity" evidence="1">
    <location>
        <begin position="35"/>
        <end position="46"/>
    </location>
</feature>
<dbReference type="RefSeq" id="WP_264015625.1">
    <property type="nucleotide sequence ID" value="NZ_JACKSJ010000237.1"/>
</dbReference>
<keyword evidence="2" id="KW-0472">Membrane</keyword>
<dbReference type="SUPFAM" id="SSF54427">
    <property type="entry name" value="NTF2-like"/>
    <property type="match status" value="1"/>
</dbReference>
<reference evidence="3" key="2">
    <citation type="journal article" date="2022" name="BMC Genomics">
        <title>Comparative genome analysis of mycobacteria focusing on tRNA and non-coding RNA.</title>
        <authorList>
            <person name="Behra P.R.K."/>
            <person name="Pettersson B.M.F."/>
            <person name="Ramesh M."/>
            <person name="Das S."/>
            <person name="Dasgupta S."/>
            <person name="Kirsebom L.A."/>
        </authorList>
    </citation>
    <scope>NUCLEOTIDE SEQUENCE</scope>
    <source>
        <strain evidence="3">DSM 44615</strain>
    </source>
</reference>
<evidence type="ECO:0000313" key="4">
    <source>
        <dbReference type="Proteomes" id="UP001140293"/>
    </source>
</evidence>
<dbReference type="Gene3D" id="3.10.450.50">
    <property type="match status" value="1"/>
</dbReference>
<organism evidence="3 4">
    <name type="scientific">[Mycobacterium] manitobense</name>
    <dbReference type="NCBI Taxonomy" id="190147"/>
    <lineage>
        <taxon>Bacteria</taxon>
        <taxon>Bacillati</taxon>
        <taxon>Actinomycetota</taxon>
        <taxon>Actinomycetes</taxon>
        <taxon>Mycobacteriales</taxon>
        <taxon>Mycobacteriaceae</taxon>
        <taxon>Mycolicibacterium</taxon>
    </lineage>
</organism>
<feature type="transmembrane region" description="Helical" evidence="2">
    <location>
        <begin position="184"/>
        <end position="208"/>
    </location>
</feature>
<feature type="region of interest" description="Disordered" evidence="1">
    <location>
        <begin position="1"/>
        <end position="182"/>
    </location>
</feature>
<evidence type="ECO:0000256" key="2">
    <source>
        <dbReference type="SAM" id="Phobius"/>
    </source>
</evidence>
<dbReference type="AlphaFoldDB" id="A0A9X2YF18"/>
<name>A0A9X2YF18_9MYCO</name>
<dbReference type="EMBL" id="JACKSJ010000237">
    <property type="protein sequence ID" value="MCV7173453.1"/>
    <property type="molecule type" value="Genomic_DNA"/>
</dbReference>
<comment type="caution">
    <text evidence="3">The sequence shown here is derived from an EMBL/GenBank/DDBJ whole genome shotgun (WGS) entry which is preliminary data.</text>
</comment>